<keyword evidence="6" id="KW-0028">Amino-acid biosynthesis</keyword>
<evidence type="ECO:0000256" key="3">
    <source>
        <dbReference type="ARBA" id="ARBA00022576"/>
    </source>
</evidence>
<dbReference type="GO" id="GO:0000105">
    <property type="term" value="P:L-histidine biosynthetic process"/>
    <property type="evidence" value="ECO:0007669"/>
    <property type="project" value="UniProtKB-UniRule"/>
</dbReference>
<dbReference type="HAMAP" id="MF_01023">
    <property type="entry name" value="HisC_aminotrans_2"/>
    <property type="match status" value="1"/>
</dbReference>
<organism evidence="8 9">
    <name type="scientific">Clostridium pasteurianum BC1</name>
    <dbReference type="NCBI Taxonomy" id="86416"/>
    <lineage>
        <taxon>Bacteria</taxon>
        <taxon>Bacillati</taxon>
        <taxon>Bacillota</taxon>
        <taxon>Clostridia</taxon>
        <taxon>Eubacteriales</taxon>
        <taxon>Clostridiaceae</taxon>
        <taxon>Clostridium</taxon>
    </lineage>
</organism>
<evidence type="ECO:0000259" key="7">
    <source>
        <dbReference type="Pfam" id="PF00155"/>
    </source>
</evidence>
<feature type="modified residue" description="N6-(pyridoxal phosphate)lysine" evidence="6">
    <location>
        <position position="225"/>
    </location>
</feature>
<dbReference type="Gene3D" id="3.40.640.10">
    <property type="entry name" value="Type I PLP-dependent aspartate aminotransferase-like (Major domain)"/>
    <property type="match status" value="1"/>
</dbReference>
<evidence type="ECO:0000256" key="5">
    <source>
        <dbReference type="ARBA" id="ARBA00022898"/>
    </source>
</evidence>
<evidence type="ECO:0000256" key="1">
    <source>
        <dbReference type="ARBA" id="ARBA00001933"/>
    </source>
</evidence>
<accession>R4K6W1</accession>
<evidence type="ECO:0000313" key="9">
    <source>
        <dbReference type="Proteomes" id="UP000013523"/>
    </source>
</evidence>
<dbReference type="OrthoDB" id="9813612at2"/>
<dbReference type="PANTHER" id="PTHR43643:SF3">
    <property type="entry name" value="HISTIDINOL-PHOSPHATE AMINOTRANSFERASE"/>
    <property type="match status" value="1"/>
</dbReference>
<dbReference type="HOGENOM" id="CLU_017584_3_3_9"/>
<comment type="catalytic activity">
    <reaction evidence="6">
        <text>L-histidinol phosphate + 2-oxoglutarate = 3-(imidazol-4-yl)-2-oxopropyl phosphate + L-glutamate</text>
        <dbReference type="Rhea" id="RHEA:23744"/>
        <dbReference type="ChEBI" id="CHEBI:16810"/>
        <dbReference type="ChEBI" id="CHEBI:29985"/>
        <dbReference type="ChEBI" id="CHEBI:57766"/>
        <dbReference type="ChEBI" id="CHEBI:57980"/>
        <dbReference type="EC" id="2.6.1.9"/>
    </reaction>
</comment>
<dbReference type="RefSeq" id="WP_015617191.1">
    <property type="nucleotide sequence ID" value="NC_021182.1"/>
</dbReference>
<keyword evidence="9" id="KW-1185">Reference proteome</keyword>
<sequence length="369" mass="41447">MSELSCRKALDNILSYAPAKTLQEIQQELGLSNILRLSANENTMGPSPLALKAIEEGLKGVYLYPDGQCTELRKKLAYTYNLDEEKIIFGNGSFELINLVAEGFINPGDESIIPIPTFGWYKVVTLAMNGVPVEIPIKNHTIDLNEVKEKINDRTKIIWLCNPNNPTGTIFAREALINFLDSIPKNILVVLDEAYYEFVTNEAYPQTASLVDKYSNIIVLRTFSKVYGLAALRIGYGIANKKLIGELNKIRLPINVNGLAQAAAIASLEDQNHREACVSNNNEGKEFFYKEFDEIGLEYISTETNFVMVNVYEDSTEISNKILRKGIAVRAGIEYGMPTWLRITIGKPRENQLLIEELKVALKNFERVI</sequence>
<proteinExistence type="inferred from homology"/>
<dbReference type="InterPro" id="IPR050106">
    <property type="entry name" value="HistidinolP_aminotransfase"/>
</dbReference>
<dbReference type="InterPro" id="IPR015424">
    <property type="entry name" value="PyrdxlP-dep_Trfase"/>
</dbReference>
<gene>
    <name evidence="6" type="primary">hisC</name>
    <name evidence="8" type="ORF">Clopa_4187</name>
</gene>
<dbReference type="InterPro" id="IPR004839">
    <property type="entry name" value="Aminotransferase_I/II_large"/>
</dbReference>
<evidence type="ECO:0000256" key="6">
    <source>
        <dbReference type="HAMAP-Rule" id="MF_01023"/>
    </source>
</evidence>
<dbReference type="CDD" id="cd00609">
    <property type="entry name" value="AAT_like"/>
    <property type="match status" value="1"/>
</dbReference>
<dbReference type="Proteomes" id="UP000013523">
    <property type="component" value="Chromosome"/>
</dbReference>
<keyword evidence="4 6" id="KW-0808">Transferase</keyword>
<protein>
    <recommendedName>
        <fullName evidence="6">Histidinol-phosphate aminotransferase</fullName>
        <ecNumber evidence="6">2.6.1.9</ecNumber>
    </recommendedName>
    <alternativeName>
        <fullName evidence="6">Imidazole acetol-phosphate transaminase</fullName>
    </alternativeName>
</protein>
<dbReference type="STRING" id="86416.Clopa_4187"/>
<feature type="domain" description="Aminotransferase class I/classII large" evidence="7">
    <location>
        <begin position="33"/>
        <end position="357"/>
    </location>
</feature>
<keyword evidence="3 6" id="KW-0032">Aminotransferase</keyword>
<dbReference type="SUPFAM" id="SSF53383">
    <property type="entry name" value="PLP-dependent transferases"/>
    <property type="match status" value="1"/>
</dbReference>
<keyword evidence="5 6" id="KW-0663">Pyridoxal phosphate</keyword>
<dbReference type="AlphaFoldDB" id="R4K6W1"/>
<dbReference type="GO" id="GO:0004400">
    <property type="term" value="F:histidinol-phosphate transaminase activity"/>
    <property type="evidence" value="ECO:0007669"/>
    <property type="project" value="UniProtKB-UniRule"/>
</dbReference>
<dbReference type="InterPro" id="IPR015421">
    <property type="entry name" value="PyrdxlP-dep_Trfase_major"/>
</dbReference>
<keyword evidence="6" id="KW-0368">Histidine biosynthesis</keyword>
<reference evidence="8 9" key="1">
    <citation type="submission" date="2012-01" db="EMBL/GenBank/DDBJ databases">
        <title>Complete sequence of chromosome of Clostridium pasteurianum BC1.</title>
        <authorList>
            <consortium name="US DOE Joint Genome Institute"/>
            <person name="Lucas S."/>
            <person name="Han J."/>
            <person name="Lapidus A."/>
            <person name="Cheng J.-F."/>
            <person name="Goodwin L."/>
            <person name="Pitluck S."/>
            <person name="Peters L."/>
            <person name="Mikhailova N."/>
            <person name="Teshima H."/>
            <person name="Detter J.C."/>
            <person name="Han C."/>
            <person name="Tapia R."/>
            <person name="Land M."/>
            <person name="Hauser L."/>
            <person name="Kyrpides N."/>
            <person name="Ivanova N."/>
            <person name="Pagani I."/>
            <person name="Dunn J."/>
            <person name="Taghavi S."/>
            <person name="Francis A."/>
            <person name="van der Lelie D."/>
            <person name="Woyke T."/>
        </authorList>
    </citation>
    <scope>NUCLEOTIDE SEQUENCE [LARGE SCALE GENOMIC DNA]</scope>
    <source>
        <strain evidence="8 9">BC1</strain>
    </source>
</reference>
<comment type="similarity">
    <text evidence="6">Belongs to the class-II pyridoxal-phosphate-dependent aminotransferase family. Histidinol-phosphate aminotransferase subfamily.</text>
</comment>
<dbReference type="UniPathway" id="UPA00031">
    <property type="reaction ID" value="UER00012"/>
</dbReference>
<evidence type="ECO:0000256" key="4">
    <source>
        <dbReference type="ARBA" id="ARBA00022679"/>
    </source>
</evidence>
<dbReference type="PANTHER" id="PTHR43643">
    <property type="entry name" value="HISTIDINOL-PHOSPHATE AMINOTRANSFERASE 2"/>
    <property type="match status" value="1"/>
</dbReference>
<comment type="cofactor">
    <cofactor evidence="1 6">
        <name>pyridoxal 5'-phosphate</name>
        <dbReference type="ChEBI" id="CHEBI:597326"/>
    </cofactor>
</comment>
<comment type="pathway">
    <text evidence="6">Amino-acid biosynthesis; L-histidine biosynthesis; L-histidine from 5-phospho-alpha-D-ribose 1-diphosphate: step 7/9.</text>
</comment>
<dbReference type="Gene3D" id="3.90.1150.10">
    <property type="entry name" value="Aspartate Aminotransferase, domain 1"/>
    <property type="match status" value="1"/>
</dbReference>
<dbReference type="InterPro" id="IPR015422">
    <property type="entry name" value="PyrdxlP-dep_Trfase_small"/>
</dbReference>
<dbReference type="EMBL" id="CP003261">
    <property type="protein sequence ID" value="AGK98917.1"/>
    <property type="molecule type" value="Genomic_DNA"/>
</dbReference>
<dbReference type="PATRIC" id="fig|86416.3.peg.4191"/>
<dbReference type="eggNOG" id="COG0079">
    <property type="taxonomic scope" value="Bacteria"/>
</dbReference>
<dbReference type="KEGG" id="cpas:Clopa_4187"/>
<evidence type="ECO:0000256" key="2">
    <source>
        <dbReference type="ARBA" id="ARBA00011738"/>
    </source>
</evidence>
<dbReference type="Pfam" id="PF00155">
    <property type="entry name" value="Aminotran_1_2"/>
    <property type="match status" value="1"/>
</dbReference>
<name>R4K6W1_CLOPA</name>
<comment type="subunit">
    <text evidence="2 6">Homodimer.</text>
</comment>
<dbReference type="GO" id="GO:0030170">
    <property type="term" value="F:pyridoxal phosphate binding"/>
    <property type="evidence" value="ECO:0007669"/>
    <property type="project" value="InterPro"/>
</dbReference>
<dbReference type="InterPro" id="IPR005861">
    <property type="entry name" value="HisP_aminotrans"/>
</dbReference>
<evidence type="ECO:0000313" key="8">
    <source>
        <dbReference type="EMBL" id="AGK98917.1"/>
    </source>
</evidence>
<dbReference type="EC" id="2.6.1.9" evidence="6"/>
<dbReference type="NCBIfam" id="TIGR01141">
    <property type="entry name" value="hisC"/>
    <property type="match status" value="1"/>
</dbReference>